<dbReference type="SMART" id="SM00321">
    <property type="entry name" value="WSC"/>
    <property type="match status" value="2"/>
</dbReference>
<evidence type="ECO:0000256" key="2">
    <source>
        <dbReference type="ARBA" id="ARBA00023026"/>
    </source>
</evidence>
<dbReference type="Proteomes" id="UP001305647">
    <property type="component" value="Unassembled WGS sequence"/>
</dbReference>
<dbReference type="InterPro" id="IPR036779">
    <property type="entry name" value="LysM_dom_sf"/>
</dbReference>
<feature type="domain" description="LysM" evidence="7">
    <location>
        <begin position="281"/>
        <end position="327"/>
    </location>
</feature>
<dbReference type="AlphaFoldDB" id="A0AAN6PRP4"/>
<dbReference type="GO" id="GO:0008061">
    <property type="term" value="F:chitin binding"/>
    <property type="evidence" value="ECO:0007669"/>
    <property type="project" value="UniProtKB-KW"/>
</dbReference>
<dbReference type="Pfam" id="PF01476">
    <property type="entry name" value="LysM"/>
    <property type="match status" value="4"/>
</dbReference>
<feature type="domain" description="WSC" evidence="6">
    <location>
        <begin position="362"/>
        <end position="452"/>
    </location>
</feature>
<dbReference type="PROSITE" id="PS51782">
    <property type="entry name" value="LYSM"/>
    <property type="match status" value="3"/>
</dbReference>
<keyword evidence="5" id="KW-0732">Signal</keyword>
<evidence type="ECO:0000256" key="1">
    <source>
        <dbReference type="ARBA" id="ARBA00022669"/>
    </source>
</evidence>
<evidence type="ECO:0000256" key="3">
    <source>
        <dbReference type="ARBA" id="ARBA00044955"/>
    </source>
</evidence>
<dbReference type="SUPFAM" id="SSF54106">
    <property type="entry name" value="LysM domain"/>
    <property type="match status" value="3"/>
</dbReference>
<sequence>MFPFFALLCSLLLAAVHGDIVLFPWTGNDGSFGNAVDAQIGFGNTQPISTDCVSALNQTVTCDPQMQLLAATGYVISLGDTSSGLCTPSCNSSLVAYRGAVTAACGASGAFDTYPTHGEAISSTTTSTRMQVCDKDPSTGEYCPQWLKKRYAANGNPKLEDLPDSVLCSHCQINNMRAVQNSVFLGYNGPWWRPTAGSLPVRCNVGAASTPKPPPEDTFPNTADGANRTCLSGSTYMSQAGDTCHSIALASSLAEDTLASINDLGVNCSRMTVGTTPECYRWHVVVSGDTCALLQNTLGITMAQLVAWNPDLLPDCSNLLLGGAYCVQGPRPSPVTITTTTTPTTASTPTTTPTPQIQQLPAWTYQACYTDADPRLLPIPKPASGAMTPSTCAQLYCGHAYLGVENGEECWCGDSLDTSQQAASEGECGTPCVGDGEVMCGGEWRITVYKSDAEVVGWEYRDCFVGDEAKLLAVGKGVRGDMTPGVCAGLCEGYRFLGVENGEQCWCGNGFDVSKRAAAGECGTSCVGDGEVVCGGGWRISVYEDVDGDGVGSAGCGATPTATTTSPSSTTSTTLPPTPSSTGTDCAQTYTVQSGDWCAKIWETFGLSESELCALNPSLNAGCDLVVGQVLCVAAPSDTCNATYTVVSGDWCSKIWDQFGLTEAQFRALNPGLDANCVINVGQRLCVG</sequence>
<dbReference type="PANTHER" id="PTHR34997:SF1">
    <property type="entry name" value="PEPTIDOGLYCAN-BINDING LYSIN DOMAIN"/>
    <property type="match status" value="1"/>
</dbReference>
<organism evidence="8 9">
    <name type="scientific">Parathielavia hyrcaniae</name>
    <dbReference type="NCBI Taxonomy" id="113614"/>
    <lineage>
        <taxon>Eukaryota</taxon>
        <taxon>Fungi</taxon>
        <taxon>Dikarya</taxon>
        <taxon>Ascomycota</taxon>
        <taxon>Pezizomycotina</taxon>
        <taxon>Sordariomycetes</taxon>
        <taxon>Sordariomycetidae</taxon>
        <taxon>Sordariales</taxon>
        <taxon>Chaetomiaceae</taxon>
        <taxon>Parathielavia</taxon>
    </lineage>
</organism>
<reference evidence="8" key="2">
    <citation type="submission" date="2023-05" db="EMBL/GenBank/DDBJ databases">
        <authorList>
            <consortium name="Lawrence Berkeley National Laboratory"/>
            <person name="Steindorff A."/>
            <person name="Hensen N."/>
            <person name="Bonometti L."/>
            <person name="Westerberg I."/>
            <person name="Brannstrom I.O."/>
            <person name="Guillou S."/>
            <person name="Cros-Aarteil S."/>
            <person name="Calhoun S."/>
            <person name="Haridas S."/>
            <person name="Kuo A."/>
            <person name="Mondo S."/>
            <person name="Pangilinan J."/>
            <person name="Riley R."/>
            <person name="Labutti K."/>
            <person name="Andreopoulos B."/>
            <person name="Lipzen A."/>
            <person name="Chen C."/>
            <person name="Yanf M."/>
            <person name="Daum C."/>
            <person name="Ng V."/>
            <person name="Clum A."/>
            <person name="Ohm R."/>
            <person name="Martin F."/>
            <person name="Silar P."/>
            <person name="Natvig D."/>
            <person name="Lalanne C."/>
            <person name="Gautier V."/>
            <person name="Ament-Velasquez S.L."/>
            <person name="Kruys A."/>
            <person name="Hutchinson M.I."/>
            <person name="Powell A.J."/>
            <person name="Barry K."/>
            <person name="Miller A.N."/>
            <person name="Grigoriev I.V."/>
            <person name="Debuchy R."/>
            <person name="Gladieux P."/>
            <person name="Thoren M.H."/>
            <person name="Johannesson H."/>
        </authorList>
    </citation>
    <scope>NUCLEOTIDE SEQUENCE</scope>
    <source>
        <strain evidence="8">CBS 757.83</strain>
    </source>
</reference>
<feature type="region of interest" description="Disordered" evidence="4">
    <location>
        <begin position="560"/>
        <end position="582"/>
    </location>
</feature>
<gene>
    <name evidence="8" type="ORF">N658DRAFT_527574</name>
</gene>
<evidence type="ECO:0000313" key="8">
    <source>
        <dbReference type="EMBL" id="KAK4096677.1"/>
    </source>
</evidence>
<dbReference type="PROSITE" id="PS51212">
    <property type="entry name" value="WSC"/>
    <property type="match status" value="2"/>
</dbReference>
<feature type="signal peptide" evidence="5">
    <location>
        <begin position="1"/>
        <end position="18"/>
    </location>
</feature>
<evidence type="ECO:0000259" key="6">
    <source>
        <dbReference type="PROSITE" id="PS51212"/>
    </source>
</evidence>
<dbReference type="InterPro" id="IPR052210">
    <property type="entry name" value="LysM1-like"/>
</dbReference>
<dbReference type="Pfam" id="PF01822">
    <property type="entry name" value="WSC"/>
    <property type="match status" value="2"/>
</dbReference>
<feature type="domain" description="LysM" evidence="7">
    <location>
        <begin position="642"/>
        <end position="687"/>
    </location>
</feature>
<evidence type="ECO:0000259" key="7">
    <source>
        <dbReference type="PROSITE" id="PS51782"/>
    </source>
</evidence>
<name>A0AAN6PRP4_9PEZI</name>
<accession>A0AAN6PRP4</accession>
<dbReference type="SMART" id="SM00257">
    <property type="entry name" value="LysM"/>
    <property type="match status" value="4"/>
</dbReference>
<dbReference type="EMBL" id="MU863701">
    <property type="protein sequence ID" value="KAK4096677.1"/>
    <property type="molecule type" value="Genomic_DNA"/>
</dbReference>
<keyword evidence="9" id="KW-1185">Reference proteome</keyword>
<protein>
    <submittedName>
        <fullName evidence="8">Carbohydrate-binding module family 50 protein</fullName>
    </submittedName>
</protein>
<dbReference type="CDD" id="cd00118">
    <property type="entry name" value="LysM"/>
    <property type="match status" value="3"/>
</dbReference>
<dbReference type="PANTHER" id="PTHR34997">
    <property type="entry name" value="AM15"/>
    <property type="match status" value="1"/>
</dbReference>
<evidence type="ECO:0000256" key="4">
    <source>
        <dbReference type="SAM" id="MobiDB-lite"/>
    </source>
</evidence>
<feature type="domain" description="LysM" evidence="7">
    <location>
        <begin position="588"/>
        <end position="633"/>
    </location>
</feature>
<dbReference type="InterPro" id="IPR018392">
    <property type="entry name" value="LysM"/>
</dbReference>
<dbReference type="InterPro" id="IPR002889">
    <property type="entry name" value="WSC_carb-bd"/>
</dbReference>
<reference evidence="8" key="1">
    <citation type="journal article" date="2023" name="Mol. Phylogenet. Evol.">
        <title>Genome-scale phylogeny and comparative genomics of the fungal order Sordariales.</title>
        <authorList>
            <person name="Hensen N."/>
            <person name="Bonometti L."/>
            <person name="Westerberg I."/>
            <person name="Brannstrom I.O."/>
            <person name="Guillou S."/>
            <person name="Cros-Aarteil S."/>
            <person name="Calhoun S."/>
            <person name="Haridas S."/>
            <person name="Kuo A."/>
            <person name="Mondo S."/>
            <person name="Pangilinan J."/>
            <person name="Riley R."/>
            <person name="LaButti K."/>
            <person name="Andreopoulos B."/>
            <person name="Lipzen A."/>
            <person name="Chen C."/>
            <person name="Yan M."/>
            <person name="Daum C."/>
            <person name="Ng V."/>
            <person name="Clum A."/>
            <person name="Steindorff A."/>
            <person name="Ohm R.A."/>
            <person name="Martin F."/>
            <person name="Silar P."/>
            <person name="Natvig D.O."/>
            <person name="Lalanne C."/>
            <person name="Gautier V."/>
            <person name="Ament-Velasquez S.L."/>
            <person name="Kruys A."/>
            <person name="Hutchinson M.I."/>
            <person name="Powell A.J."/>
            <person name="Barry K."/>
            <person name="Miller A.N."/>
            <person name="Grigoriev I.V."/>
            <person name="Debuchy R."/>
            <person name="Gladieux P."/>
            <person name="Hiltunen Thoren M."/>
            <person name="Johannesson H."/>
        </authorList>
    </citation>
    <scope>NUCLEOTIDE SEQUENCE</scope>
    <source>
        <strain evidence="8">CBS 757.83</strain>
    </source>
</reference>
<comment type="similarity">
    <text evidence="3">Belongs to the secreted LysM effector family.</text>
</comment>
<evidence type="ECO:0000313" key="9">
    <source>
        <dbReference type="Proteomes" id="UP001305647"/>
    </source>
</evidence>
<feature type="domain" description="WSC" evidence="6">
    <location>
        <begin position="457"/>
        <end position="546"/>
    </location>
</feature>
<dbReference type="Gene3D" id="3.10.350.10">
    <property type="entry name" value="LysM domain"/>
    <property type="match status" value="4"/>
</dbReference>
<comment type="caution">
    <text evidence="8">The sequence shown here is derived from an EMBL/GenBank/DDBJ whole genome shotgun (WGS) entry which is preliminary data.</text>
</comment>
<keyword evidence="1" id="KW-0147">Chitin-binding</keyword>
<proteinExistence type="inferred from homology"/>
<feature type="chain" id="PRO_5043009476" evidence="5">
    <location>
        <begin position="19"/>
        <end position="688"/>
    </location>
</feature>
<evidence type="ECO:0000256" key="5">
    <source>
        <dbReference type="SAM" id="SignalP"/>
    </source>
</evidence>
<keyword evidence="2" id="KW-0843">Virulence</keyword>